<dbReference type="NCBIfam" id="TIGR03999">
    <property type="entry name" value="thiol_BshA"/>
    <property type="match status" value="1"/>
</dbReference>
<name>A0A1H5YMX2_9FLAO</name>
<dbReference type="RefSeq" id="WP_104000151.1">
    <property type="nucleotide sequence ID" value="NZ_FNVP01000008.1"/>
</dbReference>
<gene>
    <name evidence="3" type="ORF">SAMN04488130_10868</name>
</gene>
<dbReference type="GO" id="GO:0071793">
    <property type="term" value="P:bacillithiol biosynthetic process"/>
    <property type="evidence" value="ECO:0007669"/>
    <property type="project" value="InterPro"/>
</dbReference>
<sequence>MKIAIVCYPTFGGSGVVATELGLELARRGHEIHFITYSQPVRLALLSPNVHYHEVNVPEYPLFHYQPYELALSSKLVDMVKLYKIELLHVHYAIPHAYAGYMAKQMLKDEGINIPMVTTLHGTDITLVGNHPFYKPAVTFSINKSDYVTSVSQSLKDETLKLFNIKKEIEVIPNFIELDKNVNDPTIACHRSVMAKANERIITHISNFRKVKRIPDIIKIFYSIQKEIPAKLMMVGDGPEKEKAEYLCQKLGILDKVIFFGNSNEIDKILSYTDLFLLPSETESFGLAALEAMAWSVPIISSNSGGLPEVNFDGISGYLSDVGNTDEMAVNALKILKDDETLKKFKENALNIAKKFDIKNILPLYEELYKKAINQYV</sequence>
<proteinExistence type="predicted"/>
<dbReference type="InterPro" id="IPR028098">
    <property type="entry name" value="Glyco_trans_4-like_N"/>
</dbReference>
<evidence type="ECO:0000313" key="3">
    <source>
        <dbReference type="EMBL" id="SEG24925.1"/>
    </source>
</evidence>
<dbReference type="SUPFAM" id="SSF53756">
    <property type="entry name" value="UDP-Glycosyltransferase/glycogen phosphorylase"/>
    <property type="match status" value="1"/>
</dbReference>
<protein>
    <submittedName>
        <fullName evidence="3">N-acetyl-alpha-D-glucosaminyl L-malate synthase BshA</fullName>
    </submittedName>
</protein>
<organism evidence="3 4">
    <name type="scientific">Flavobacterium urumqiense</name>
    <dbReference type="NCBI Taxonomy" id="935224"/>
    <lineage>
        <taxon>Bacteria</taxon>
        <taxon>Pseudomonadati</taxon>
        <taxon>Bacteroidota</taxon>
        <taxon>Flavobacteriia</taxon>
        <taxon>Flavobacteriales</taxon>
        <taxon>Flavobacteriaceae</taxon>
        <taxon>Flavobacterium</taxon>
    </lineage>
</organism>
<dbReference type="InterPro" id="IPR001296">
    <property type="entry name" value="Glyco_trans_1"/>
</dbReference>
<dbReference type="InterPro" id="IPR050194">
    <property type="entry name" value="Glycosyltransferase_grp1"/>
</dbReference>
<evidence type="ECO:0000259" key="1">
    <source>
        <dbReference type="Pfam" id="PF00534"/>
    </source>
</evidence>
<dbReference type="PANTHER" id="PTHR45947:SF3">
    <property type="entry name" value="SULFOQUINOVOSYL TRANSFERASE SQD2"/>
    <property type="match status" value="1"/>
</dbReference>
<dbReference type="EMBL" id="FNVP01000008">
    <property type="protein sequence ID" value="SEG24925.1"/>
    <property type="molecule type" value="Genomic_DNA"/>
</dbReference>
<feature type="domain" description="Glycosyl transferase family 1" evidence="1">
    <location>
        <begin position="196"/>
        <end position="349"/>
    </location>
</feature>
<feature type="domain" description="Glycosyltransferase subfamily 4-like N-terminal" evidence="2">
    <location>
        <begin position="11"/>
        <end position="179"/>
    </location>
</feature>
<accession>A0A1H5YMX2</accession>
<keyword evidence="4" id="KW-1185">Reference proteome</keyword>
<dbReference type="OrthoDB" id="9810929at2"/>
<dbReference type="InterPro" id="IPR023881">
    <property type="entry name" value="Thiol_BshA"/>
</dbReference>
<reference evidence="4" key="1">
    <citation type="submission" date="2016-10" db="EMBL/GenBank/DDBJ databases">
        <authorList>
            <person name="Varghese N."/>
            <person name="Submissions S."/>
        </authorList>
    </citation>
    <scope>NUCLEOTIDE SEQUENCE [LARGE SCALE GENOMIC DNA]</scope>
    <source>
        <strain evidence="4">CGMCC 1.9230</strain>
    </source>
</reference>
<dbReference type="AlphaFoldDB" id="A0A1H5YMX2"/>
<dbReference type="GO" id="GO:0016757">
    <property type="term" value="F:glycosyltransferase activity"/>
    <property type="evidence" value="ECO:0007669"/>
    <property type="project" value="InterPro"/>
</dbReference>
<evidence type="ECO:0000259" key="2">
    <source>
        <dbReference type="Pfam" id="PF13439"/>
    </source>
</evidence>
<dbReference type="Pfam" id="PF00534">
    <property type="entry name" value="Glycos_transf_1"/>
    <property type="match status" value="1"/>
</dbReference>
<dbReference type="Pfam" id="PF13439">
    <property type="entry name" value="Glyco_transf_4"/>
    <property type="match status" value="1"/>
</dbReference>
<evidence type="ECO:0000313" key="4">
    <source>
        <dbReference type="Proteomes" id="UP000236737"/>
    </source>
</evidence>
<dbReference type="Proteomes" id="UP000236737">
    <property type="component" value="Unassembled WGS sequence"/>
</dbReference>
<dbReference type="Gene3D" id="3.40.50.2000">
    <property type="entry name" value="Glycogen Phosphorylase B"/>
    <property type="match status" value="2"/>
</dbReference>
<dbReference type="PANTHER" id="PTHR45947">
    <property type="entry name" value="SULFOQUINOVOSYL TRANSFERASE SQD2"/>
    <property type="match status" value="1"/>
</dbReference>